<dbReference type="Pfam" id="PF00561">
    <property type="entry name" value="Abhydrolase_1"/>
    <property type="match status" value="1"/>
</dbReference>
<keyword evidence="2" id="KW-0378">Hydrolase</keyword>
<dbReference type="Gene3D" id="3.40.50.1820">
    <property type="entry name" value="alpha/beta hydrolase"/>
    <property type="match status" value="1"/>
</dbReference>
<dbReference type="PRINTS" id="PR00111">
    <property type="entry name" value="ABHYDROLASE"/>
</dbReference>
<evidence type="ECO:0000313" key="3">
    <source>
        <dbReference type="Proteomes" id="UP000295172"/>
    </source>
</evidence>
<feature type="domain" description="AB hydrolase-1" evidence="1">
    <location>
        <begin position="26"/>
        <end position="129"/>
    </location>
</feature>
<sequence>MTTGLLRLPDGRLTQYWHGGAAGGRPVFFLHGCPDTRHAAYAGDAAARRAGVRLVAVNRPGYGLSDACPSTHLTVADDVAAVADLLQIERYAVLGMSIGGPYALACAATRPERVTAVGIVAGPAIVPELDPPYHRDDLGSEQQAFFARLAGLTPVEAVALMRPDFESYVDQLNPADPDDTALAQRFLAELDPADAELTTKSGPTIDGRVLGSDSAIAAAVREALANPDGYLRDAAISFRSWDFRPERIACPVYLWYGALDVNASVRNGRWLADRVPHATLVIRERTTHLAVLHEHWGDILTTLTSR</sequence>
<proteinExistence type="predicted"/>
<accession>A0A4R4WTH1</accession>
<dbReference type="InterPro" id="IPR029058">
    <property type="entry name" value="AB_hydrolase_fold"/>
</dbReference>
<dbReference type="InterPro" id="IPR050471">
    <property type="entry name" value="AB_hydrolase"/>
</dbReference>
<organism evidence="2 3">
    <name type="scientific">Kribbella turkmenica</name>
    <dbReference type="NCBI Taxonomy" id="2530375"/>
    <lineage>
        <taxon>Bacteria</taxon>
        <taxon>Bacillati</taxon>
        <taxon>Actinomycetota</taxon>
        <taxon>Actinomycetes</taxon>
        <taxon>Propionibacteriales</taxon>
        <taxon>Kribbellaceae</taxon>
        <taxon>Kribbella</taxon>
    </lineage>
</organism>
<dbReference type="SUPFAM" id="SSF53474">
    <property type="entry name" value="alpha/beta-Hydrolases"/>
    <property type="match status" value="1"/>
</dbReference>
<gene>
    <name evidence="2" type="ORF">E1218_21630</name>
</gene>
<dbReference type="GO" id="GO:0016787">
    <property type="term" value="F:hydrolase activity"/>
    <property type="evidence" value="ECO:0007669"/>
    <property type="project" value="UniProtKB-KW"/>
</dbReference>
<dbReference type="OrthoDB" id="9800988at2"/>
<comment type="caution">
    <text evidence="2">The sequence shown here is derived from an EMBL/GenBank/DDBJ whole genome shotgun (WGS) entry which is preliminary data.</text>
</comment>
<protein>
    <submittedName>
        <fullName evidence="2">Alpha/beta hydrolase</fullName>
    </submittedName>
</protein>
<dbReference type="Proteomes" id="UP000295172">
    <property type="component" value="Unassembled WGS sequence"/>
</dbReference>
<evidence type="ECO:0000313" key="2">
    <source>
        <dbReference type="EMBL" id="TDD20896.1"/>
    </source>
</evidence>
<dbReference type="AlphaFoldDB" id="A0A4R4WTH1"/>
<dbReference type="EMBL" id="SMKR01000097">
    <property type="protein sequence ID" value="TDD20896.1"/>
    <property type="molecule type" value="Genomic_DNA"/>
</dbReference>
<keyword evidence="3" id="KW-1185">Reference proteome</keyword>
<dbReference type="InterPro" id="IPR000073">
    <property type="entry name" value="AB_hydrolase_1"/>
</dbReference>
<dbReference type="PANTHER" id="PTHR43433">
    <property type="entry name" value="HYDROLASE, ALPHA/BETA FOLD FAMILY PROTEIN"/>
    <property type="match status" value="1"/>
</dbReference>
<name>A0A4R4WTH1_9ACTN</name>
<reference evidence="2 3" key="1">
    <citation type="submission" date="2019-02" db="EMBL/GenBank/DDBJ databases">
        <title>Draft genome sequences of novel Actinobacteria.</title>
        <authorList>
            <person name="Sahin N."/>
            <person name="Ay H."/>
            <person name="Saygin H."/>
        </authorList>
    </citation>
    <scope>NUCLEOTIDE SEQUENCE [LARGE SCALE GENOMIC DNA]</scope>
    <source>
        <strain evidence="2 3">16K104</strain>
    </source>
</reference>
<evidence type="ECO:0000259" key="1">
    <source>
        <dbReference type="Pfam" id="PF00561"/>
    </source>
</evidence>
<dbReference type="PANTHER" id="PTHR43433:SF10">
    <property type="entry name" value="AB HYDROLASE-1 DOMAIN-CONTAINING PROTEIN"/>
    <property type="match status" value="1"/>
</dbReference>